<name>A0ABU1DZT0_9FLAO</name>
<dbReference type="RefSeq" id="WP_309521387.1">
    <property type="nucleotide sequence ID" value="NZ_JAVIXS010000001.1"/>
</dbReference>
<sequence length="79" mass="9131">MEFKSFLTSSNIEEERVKFASMEAENKALDNNDNRCIKCKSKQNVKLANIASPSENGDENQYFLCENCRKASFKVKIFR</sequence>
<dbReference type="EMBL" id="JAVIXS010000001">
    <property type="protein sequence ID" value="MDR4951015.1"/>
    <property type="molecule type" value="Genomic_DNA"/>
</dbReference>
<dbReference type="Proteomes" id="UP001260959">
    <property type="component" value="Unassembled WGS sequence"/>
</dbReference>
<gene>
    <name evidence="1" type="ORF">REB14_02315</name>
</gene>
<evidence type="ECO:0008006" key="3">
    <source>
        <dbReference type="Google" id="ProtNLM"/>
    </source>
</evidence>
<evidence type="ECO:0000313" key="2">
    <source>
        <dbReference type="Proteomes" id="UP001260959"/>
    </source>
</evidence>
<reference evidence="1 2" key="1">
    <citation type="submission" date="2023-08" db="EMBL/GenBank/DDBJ databases">
        <authorList>
            <person name="Maltman C."/>
        </authorList>
    </citation>
    <scope>NUCLEOTIDE SEQUENCE [LARGE SCALE GENOMIC DNA]</scope>
    <source>
        <strain evidence="1 2">ES2</strain>
    </source>
</reference>
<comment type="caution">
    <text evidence="1">The sequence shown here is derived from an EMBL/GenBank/DDBJ whole genome shotgun (WGS) entry which is preliminary data.</text>
</comment>
<accession>A0ABU1DZT0</accession>
<proteinExistence type="predicted"/>
<protein>
    <recommendedName>
        <fullName evidence="3">TFIIS-type domain-containing protein</fullName>
    </recommendedName>
</protein>
<keyword evidence="2" id="KW-1185">Reference proteome</keyword>
<evidence type="ECO:0000313" key="1">
    <source>
        <dbReference type="EMBL" id="MDR4951015.1"/>
    </source>
</evidence>
<organism evidence="1 2">
    <name type="scientific">Chryseobacterium metallicongregator</name>
    <dbReference type="NCBI Taxonomy" id="3073042"/>
    <lineage>
        <taxon>Bacteria</taxon>
        <taxon>Pseudomonadati</taxon>
        <taxon>Bacteroidota</taxon>
        <taxon>Flavobacteriia</taxon>
        <taxon>Flavobacteriales</taxon>
        <taxon>Weeksellaceae</taxon>
        <taxon>Chryseobacterium group</taxon>
        <taxon>Chryseobacterium</taxon>
    </lineage>
</organism>